<evidence type="ECO:0000313" key="1">
    <source>
        <dbReference type="Proteomes" id="UP000095286"/>
    </source>
</evidence>
<dbReference type="WBParaSite" id="RSKR_0000683200.1">
    <property type="protein sequence ID" value="RSKR_0000683200.1"/>
    <property type="gene ID" value="RSKR_0000683200"/>
</dbReference>
<reference evidence="2" key="1">
    <citation type="submission" date="2016-11" db="UniProtKB">
        <authorList>
            <consortium name="WormBaseParasite"/>
        </authorList>
    </citation>
    <scope>IDENTIFICATION</scope>
    <source>
        <strain evidence="2">KR3021</strain>
    </source>
</reference>
<evidence type="ECO:0000313" key="2">
    <source>
        <dbReference type="WBParaSite" id="RSKR_0000683200.1"/>
    </source>
</evidence>
<dbReference type="Proteomes" id="UP000095286">
    <property type="component" value="Unplaced"/>
</dbReference>
<protein>
    <submittedName>
        <fullName evidence="2">Golgi apparatus membrane protein TVP23 homolog</fullName>
    </submittedName>
</protein>
<organism evidence="1 2">
    <name type="scientific">Rhabditophanes sp. KR3021</name>
    <dbReference type="NCBI Taxonomy" id="114890"/>
    <lineage>
        <taxon>Eukaryota</taxon>
        <taxon>Metazoa</taxon>
        <taxon>Ecdysozoa</taxon>
        <taxon>Nematoda</taxon>
        <taxon>Chromadorea</taxon>
        <taxon>Rhabditida</taxon>
        <taxon>Tylenchina</taxon>
        <taxon>Panagrolaimomorpha</taxon>
        <taxon>Strongyloidoidea</taxon>
        <taxon>Alloionematidae</taxon>
        <taxon>Rhabditophanes</taxon>
    </lineage>
</organism>
<name>A0AC35U2J6_9BILA</name>
<proteinExistence type="predicted"/>
<accession>A0AC35U2J6</accession>
<sequence>MATPFDQNMSIGGQTYGNSAGSTTTLVDQWRSLKHPMISLAHVVFRFAPILFYVFSNMLGTGFIVQIVVFLILITLDFWVVKNISGRLLVGLRWWAQTNDEGHTKWVYEQAENQALYDPIESKVFWGALFFAPALWTFFVVVDFVTFKWIWMLLASMGLVMTSINAYGYVKCKWNNTSEITSYFSKMALMSILRRNAQPTASTNPTQNI</sequence>